<organism evidence="1 2">
    <name type="scientific">Castanea mollissima</name>
    <name type="common">Chinese chestnut</name>
    <dbReference type="NCBI Taxonomy" id="60419"/>
    <lineage>
        <taxon>Eukaryota</taxon>
        <taxon>Viridiplantae</taxon>
        <taxon>Streptophyta</taxon>
        <taxon>Embryophyta</taxon>
        <taxon>Tracheophyta</taxon>
        <taxon>Spermatophyta</taxon>
        <taxon>Magnoliopsida</taxon>
        <taxon>eudicotyledons</taxon>
        <taxon>Gunneridae</taxon>
        <taxon>Pentapetalae</taxon>
        <taxon>rosids</taxon>
        <taxon>fabids</taxon>
        <taxon>Fagales</taxon>
        <taxon>Fagaceae</taxon>
        <taxon>Castanea</taxon>
    </lineage>
</organism>
<name>A0A8J4QC97_9ROSI</name>
<protein>
    <submittedName>
        <fullName evidence="1">Uncharacterized protein</fullName>
    </submittedName>
</protein>
<evidence type="ECO:0000313" key="2">
    <source>
        <dbReference type="Proteomes" id="UP000737018"/>
    </source>
</evidence>
<evidence type="ECO:0000313" key="1">
    <source>
        <dbReference type="EMBL" id="KAF3950925.1"/>
    </source>
</evidence>
<proteinExistence type="predicted"/>
<sequence length="70" mass="8043">MPNSQIRLKELLKEDREFEKLKNINISGLLIQFGEILGIIPDGVHEVMGGSAQSHLHHLRRRHVGLYCEK</sequence>
<dbReference type="Proteomes" id="UP000737018">
    <property type="component" value="Unassembled WGS sequence"/>
</dbReference>
<dbReference type="EMBL" id="JRKL02005207">
    <property type="protein sequence ID" value="KAF3950925.1"/>
    <property type="molecule type" value="Genomic_DNA"/>
</dbReference>
<keyword evidence="2" id="KW-1185">Reference proteome</keyword>
<dbReference type="AlphaFoldDB" id="A0A8J4QC97"/>
<reference evidence="1" key="1">
    <citation type="submission" date="2020-03" db="EMBL/GenBank/DDBJ databases">
        <title>Castanea mollissima Vanexum genome sequencing.</title>
        <authorList>
            <person name="Staton M."/>
        </authorList>
    </citation>
    <scope>NUCLEOTIDE SEQUENCE</scope>
    <source>
        <tissue evidence="1">Leaf</tissue>
    </source>
</reference>
<gene>
    <name evidence="1" type="ORF">CMV_023378</name>
</gene>
<accession>A0A8J4QC97</accession>
<comment type="caution">
    <text evidence="1">The sequence shown here is derived from an EMBL/GenBank/DDBJ whole genome shotgun (WGS) entry which is preliminary data.</text>
</comment>